<dbReference type="AlphaFoldDB" id="A0A7M7J575"/>
<accession>A0A7M7J575</accession>
<keyword evidence="4" id="KW-1185">Reference proteome</keyword>
<dbReference type="RefSeq" id="XP_022646991.1">
    <property type="nucleotide sequence ID" value="XM_022791256.1"/>
</dbReference>
<dbReference type="GO" id="GO:0005634">
    <property type="term" value="C:nucleus"/>
    <property type="evidence" value="ECO:0007669"/>
    <property type="project" value="TreeGrafter"/>
</dbReference>
<dbReference type="OrthoDB" id="27543at2759"/>
<comment type="similarity">
    <text evidence="1">Belongs to the BCP1 family.</text>
</comment>
<dbReference type="InParanoid" id="A0A7M7J575"/>
<dbReference type="InterPro" id="IPR025602">
    <property type="entry name" value="BCP1_family"/>
</dbReference>
<dbReference type="RefSeq" id="XP_022646990.1">
    <property type="nucleotide sequence ID" value="XM_022791255.1"/>
</dbReference>
<dbReference type="Proteomes" id="UP000594260">
    <property type="component" value="Unplaced"/>
</dbReference>
<evidence type="ECO:0000256" key="1">
    <source>
        <dbReference type="ARBA" id="ARBA00006781"/>
    </source>
</evidence>
<organism evidence="3 4">
    <name type="scientific">Varroa destructor</name>
    <name type="common">Honeybee mite</name>
    <dbReference type="NCBI Taxonomy" id="109461"/>
    <lineage>
        <taxon>Eukaryota</taxon>
        <taxon>Metazoa</taxon>
        <taxon>Ecdysozoa</taxon>
        <taxon>Arthropoda</taxon>
        <taxon>Chelicerata</taxon>
        <taxon>Arachnida</taxon>
        <taxon>Acari</taxon>
        <taxon>Parasitiformes</taxon>
        <taxon>Mesostigmata</taxon>
        <taxon>Gamasina</taxon>
        <taxon>Dermanyssoidea</taxon>
        <taxon>Varroidae</taxon>
        <taxon>Varroa</taxon>
    </lineage>
</organism>
<dbReference type="PANTHER" id="PTHR13261:SF0">
    <property type="entry name" value="BRCA2 AND CDKN1A-INTERACTING PROTEIN"/>
    <property type="match status" value="1"/>
</dbReference>
<dbReference type="Pfam" id="PF13862">
    <property type="entry name" value="BCCIP"/>
    <property type="match status" value="1"/>
</dbReference>
<proteinExistence type="inferred from homology"/>
<dbReference type="EnsemblMetazoa" id="XM_022791257">
    <property type="protein sequence ID" value="XP_022646992"/>
    <property type="gene ID" value="LOC111244304"/>
</dbReference>
<dbReference type="EnsemblMetazoa" id="XM_022791255">
    <property type="protein sequence ID" value="XP_022646990"/>
    <property type="gene ID" value="LOC111244304"/>
</dbReference>
<evidence type="ECO:0008006" key="5">
    <source>
        <dbReference type="Google" id="ProtNLM"/>
    </source>
</evidence>
<sequence length="310" mass="34284">MANPKRAKKAGDVAGDGKAQSTPLETENDEELSSGEVMDDDDEDDSSHGNSEDADDTSESTDLINTVVNIDFEAFPPVDSDFHGIKKLLQQVFRNAHVNVSDLAHHLIELNKLSVILRQADQDMNDDDSDDDDDDDGDVYGISGVIPLGSDREGAKSVQNYLLEKATGGKDESIRSKLETALSTGSVALFVSERFVNIPPRVALPLLESIHGDWKEAKKVIPSLSKVQHVVMICKQYAGANEVIFANGEEELFVDLAELQFDYEVPRQDADTALAGKWKKSDEELKQIRKVLLLDMKKFPQMIRLIKENV</sequence>
<feature type="compositionally biased region" description="Acidic residues" evidence="2">
    <location>
        <begin position="26"/>
        <end position="45"/>
    </location>
</feature>
<dbReference type="PANTHER" id="PTHR13261">
    <property type="entry name" value="BRCA2 AND CDKN1A INTERACTING PROTEIN"/>
    <property type="match status" value="1"/>
</dbReference>
<reference evidence="3" key="1">
    <citation type="submission" date="2021-01" db="UniProtKB">
        <authorList>
            <consortium name="EnsemblMetazoa"/>
        </authorList>
    </citation>
    <scope>IDENTIFICATION</scope>
</reference>
<evidence type="ECO:0000313" key="3">
    <source>
        <dbReference type="EnsemblMetazoa" id="XP_022646991"/>
    </source>
</evidence>
<dbReference type="GeneID" id="111244304"/>
<dbReference type="EnsemblMetazoa" id="XM_022791256">
    <property type="protein sequence ID" value="XP_022646991"/>
    <property type="gene ID" value="LOC111244304"/>
</dbReference>
<evidence type="ECO:0000256" key="2">
    <source>
        <dbReference type="SAM" id="MobiDB-lite"/>
    </source>
</evidence>
<dbReference type="OMA" id="VKFYRKE"/>
<feature type="region of interest" description="Disordered" evidence="2">
    <location>
        <begin position="1"/>
        <end position="61"/>
    </location>
</feature>
<dbReference type="FunCoup" id="A0A7M7J575">
    <property type="interactions" value="1812"/>
</dbReference>
<evidence type="ECO:0000313" key="4">
    <source>
        <dbReference type="Proteomes" id="UP000594260"/>
    </source>
</evidence>
<dbReference type="KEGG" id="vde:111244304"/>
<dbReference type="RefSeq" id="XP_022646992.1">
    <property type="nucleotide sequence ID" value="XM_022791257.1"/>
</dbReference>
<protein>
    <recommendedName>
        <fullName evidence="5">Protein BCCIP homolog</fullName>
    </recommendedName>
</protein>
<name>A0A7M7J575_VARDE</name>